<dbReference type="SUPFAM" id="SSF56507">
    <property type="entry name" value="Methionine synthase activation domain-like"/>
    <property type="match status" value="1"/>
</dbReference>
<evidence type="ECO:0008006" key="3">
    <source>
        <dbReference type="Google" id="ProtNLM"/>
    </source>
</evidence>
<reference evidence="1" key="1">
    <citation type="submission" date="2020-07" db="EMBL/GenBank/DDBJ databases">
        <title>Huge and variable diversity of episymbiotic CPR bacteria and DPANN archaea in groundwater ecosystems.</title>
        <authorList>
            <person name="He C.Y."/>
            <person name="Keren R."/>
            <person name="Whittaker M."/>
            <person name="Farag I.F."/>
            <person name="Doudna J."/>
            <person name="Cate J.H.D."/>
            <person name="Banfield J.F."/>
        </authorList>
    </citation>
    <scope>NUCLEOTIDE SEQUENCE</scope>
    <source>
        <strain evidence="1">NC_groundwater_1482_Ag_S-0.65um_47_24</strain>
    </source>
</reference>
<evidence type="ECO:0000313" key="1">
    <source>
        <dbReference type="EMBL" id="MBI4595229.1"/>
    </source>
</evidence>
<dbReference type="Proteomes" id="UP000772181">
    <property type="component" value="Unassembled WGS sequence"/>
</dbReference>
<dbReference type="EMBL" id="JACQWF010000118">
    <property type="protein sequence ID" value="MBI4595229.1"/>
    <property type="molecule type" value="Genomic_DNA"/>
</dbReference>
<protein>
    <recommendedName>
        <fullName evidence="3">AdoMet activation domain-containing protein</fullName>
    </recommendedName>
</protein>
<dbReference type="InterPro" id="IPR037010">
    <property type="entry name" value="VitB12-dep_Met_synth_activ_sf"/>
</dbReference>
<dbReference type="Gene3D" id="3.40.109.40">
    <property type="match status" value="1"/>
</dbReference>
<proteinExistence type="predicted"/>
<evidence type="ECO:0000313" key="2">
    <source>
        <dbReference type="Proteomes" id="UP000772181"/>
    </source>
</evidence>
<name>A0A933LQ19_UNCTE</name>
<dbReference type="AlphaFoldDB" id="A0A933LQ19"/>
<dbReference type="GO" id="GO:0008705">
    <property type="term" value="F:methionine synthase activity"/>
    <property type="evidence" value="ECO:0007669"/>
    <property type="project" value="InterPro"/>
</dbReference>
<sequence length="255" mass="28052">MPQYKEVKLNFLWDKTLVRLGQNPSKWVKTPDQERIMGLLVKEMEALLSPAMAFNSSYIAEVLPSGIKLTTGHFLESPVVAELFGEAEEIVLLVYTIGPLLEEKVKGYSQKGLIVESYYLDFLGSLAVTEVGRIAYDIIEKQGKERNLKASIPLNPGTTHWPSSGQKVVLDLSGGRDIGITMSDSFILIPTKTISMAIALGKNILTPQEGSSCDYCDNPSLCWGTQKKNKSLATEGTENTELNHFSVSSMFSVAK</sequence>
<comment type="caution">
    <text evidence="1">The sequence shown here is derived from an EMBL/GenBank/DDBJ whole genome shotgun (WGS) entry which is preliminary data.</text>
</comment>
<accession>A0A933LQ19</accession>
<gene>
    <name evidence="1" type="ORF">HY730_02500</name>
</gene>
<organism evidence="1 2">
    <name type="scientific">Tectimicrobiota bacterium</name>
    <dbReference type="NCBI Taxonomy" id="2528274"/>
    <lineage>
        <taxon>Bacteria</taxon>
        <taxon>Pseudomonadati</taxon>
        <taxon>Nitrospinota/Tectimicrobiota group</taxon>
        <taxon>Candidatus Tectimicrobiota</taxon>
    </lineage>
</organism>